<dbReference type="EMBL" id="JACPUR010000035">
    <property type="protein sequence ID" value="MBI3128747.1"/>
    <property type="molecule type" value="Genomic_DNA"/>
</dbReference>
<dbReference type="Pfam" id="PF02754">
    <property type="entry name" value="CCG"/>
    <property type="match status" value="2"/>
</dbReference>
<feature type="region of interest" description="Disordered" evidence="7">
    <location>
        <begin position="1"/>
        <end position="20"/>
    </location>
</feature>
<dbReference type="EC" id="1.1.99.14" evidence="6"/>
<evidence type="ECO:0000313" key="9">
    <source>
        <dbReference type="EMBL" id="MBI3128747.1"/>
    </source>
</evidence>
<comment type="function">
    <text evidence="6">Component of a complex that catalyzes the oxidation of glycolate to glyoxylate.</text>
</comment>
<evidence type="ECO:0000256" key="3">
    <source>
        <dbReference type="ARBA" id="ARBA00022737"/>
    </source>
</evidence>
<feature type="domain" description="4Fe-4S ferredoxin-type" evidence="8">
    <location>
        <begin position="72"/>
        <end position="95"/>
    </location>
</feature>
<proteinExistence type="predicted"/>
<dbReference type="InterPro" id="IPR004017">
    <property type="entry name" value="Cys_rich_dom"/>
</dbReference>
<evidence type="ECO:0000256" key="2">
    <source>
        <dbReference type="ARBA" id="ARBA00022723"/>
    </source>
</evidence>
<dbReference type="InterPro" id="IPR017896">
    <property type="entry name" value="4Fe4S_Fe-S-bd"/>
</dbReference>
<evidence type="ECO:0000256" key="1">
    <source>
        <dbReference type="ARBA" id="ARBA00022485"/>
    </source>
</evidence>
<dbReference type="PANTHER" id="PTHR32479:SF17">
    <property type="entry name" value="GLYCOLATE OXIDASE IRON-SULFUR SUBUNIT"/>
    <property type="match status" value="1"/>
</dbReference>
<protein>
    <recommendedName>
        <fullName evidence="6">Glycolate oxidase iron-sulfur subunit</fullName>
        <ecNumber evidence="6">1.1.99.14</ecNumber>
    </recommendedName>
</protein>
<evidence type="ECO:0000256" key="5">
    <source>
        <dbReference type="ARBA" id="ARBA00023014"/>
    </source>
</evidence>
<evidence type="ECO:0000313" key="10">
    <source>
        <dbReference type="Proteomes" id="UP000782312"/>
    </source>
</evidence>
<comment type="cofactor">
    <cofactor evidence="6">
        <name>[4Fe-4S] cluster</name>
        <dbReference type="ChEBI" id="CHEBI:49883"/>
    </cofactor>
    <text evidence="6">Binds 2 [4Fe-4S] clusters.</text>
</comment>
<dbReference type="InterPro" id="IPR012257">
    <property type="entry name" value="Glc_ox_4Fe-4S"/>
</dbReference>
<reference evidence="9" key="1">
    <citation type="submission" date="2020-07" db="EMBL/GenBank/DDBJ databases">
        <title>Huge and variable diversity of episymbiotic CPR bacteria and DPANN archaea in groundwater ecosystems.</title>
        <authorList>
            <person name="He C.Y."/>
            <person name="Keren R."/>
            <person name="Whittaker M."/>
            <person name="Farag I.F."/>
            <person name="Doudna J."/>
            <person name="Cate J.H.D."/>
            <person name="Banfield J.F."/>
        </authorList>
    </citation>
    <scope>NUCLEOTIDE SEQUENCE</scope>
    <source>
        <strain evidence="9">NC_groundwater_763_Ag_S-0.2um_68_21</strain>
    </source>
</reference>
<dbReference type="GO" id="GO:0051539">
    <property type="term" value="F:4 iron, 4 sulfur cluster binding"/>
    <property type="evidence" value="ECO:0007669"/>
    <property type="project" value="UniProtKB-UniRule"/>
</dbReference>
<name>A0A932I2U6_UNCTE</name>
<dbReference type="PIRSF" id="PIRSF000139">
    <property type="entry name" value="Glc_ox_4Fe-4S"/>
    <property type="match status" value="1"/>
</dbReference>
<dbReference type="PROSITE" id="PS51379">
    <property type="entry name" value="4FE4S_FER_2"/>
    <property type="match status" value="2"/>
</dbReference>
<keyword evidence="4 6" id="KW-0408">Iron</keyword>
<dbReference type="PROSITE" id="PS00198">
    <property type="entry name" value="4FE4S_FER_1"/>
    <property type="match status" value="1"/>
</dbReference>
<evidence type="ECO:0000256" key="7">
    <source>
        <dbReference type="SAM" id="MobiDB-lite"/>
    </source>
</evidence>
<gene>
    <name evidence="9" type="ORF">HYZ11_14175</name>
</gene>
<dbReference type="GO" id="GO:0019154">
    <property type="term" value="F:glycolate dehydrogenase activity"/>
    <property type="evidence" value="ECO:0007669"/>
    <property type="project" value="UniProtKB-EC"/>
</dbReference>
<dbReference type="GO" id="GO:0046872">
    <property type="term" value="F:metal ion binding"/>
    <property type="evidence" value="ECO:0007669"/>
    <property type="project" value="UniProtKB-UniRule"/>
</dbReference>
<feature type="compositionally biased region" description="Polar residues" evidence="7">
    <location>
        <begin position="1"/>
        <end position="16"/>
    </location>
</feature>
<dbReference type="InterPro" id="IPR009051">
    <property type="entry name" value="Helical_ferredxn"/>
</dbReference>
<keyword evidence="6" id="KW-0249">Electron transport</keyword>
<organism evidence="9 10">
    <name type="scientific">Tectimicrobiota bacterium</name>
    <dbReference type="NCBI Taxonomy" id="2528274"/>
    <lineage>
        <taxon>Bacteria</taxon>
        <taxon>Pseudomonadati</taxon>
        <taxon>Nitrospinota/Tectimicrobiota group</taxon>
        <taxon>Candidatus Tectimicrobiota</taxon>
    </lineage>
</organism>
<accession>A0A932I2U6</accession>
<dbReference type="SUPFAM" id="SSF46548">
    <property type="entry name" value="alpha-helical ferredoxin"/>
    <property type="match status" value="1"/>
</dbReference>
<keyword evidence="6" id="KW-0813">Transport</keyword>
<evidence type="ECO:0000256" key="6">
    <source>
        <dbReference type="PIRNR" id="PIRNR000139"/>
    </source>
</evidence>
<dbReference type="AlphaFoldDB" id="A0A932I2U6"/>
<evidence type="ECO:0000256" key="4">
    <source>
        <dbReference type="ARBA" id="ARBA00023004"/>
    </source>
</evidence>
<dbReference type="Proteomes" id="UP000782312">
    <property type="component" value="Unassembled WGS sequence"/>
</dbReference>
<comment type="catalytic activity">
    <reaction evidence="6">
        <text>glycolate + A = glyoxylate + AH2</text>
        <dbReference type="Rhea" id="RHEA:21264"/>
        <dbReference type="ChEBI" id="CHEBI:13193"/>
        <dbReference type="ChEBI" id="CHEBI:17499"/>
        <dbReference type="ChEBI" id="CHEBI:29805"/>
        <dbReference type="ChEBI" id="CHEBI:36655"/>
        <dbReference type="EC" id="1.1.99.14"/>
    </reaction>
</comment>
<dbReference type="Pfam" id="PF13183">
    <property type="entry name" value="Fer4_8"/>
    <property type="match status" value="1"/>
</dbReference>
<keyword evidence="1 6" id="KW-0004">4Fe-4S</keyword>
<keyword evidence="5 6" id="KW-0411">Iron-sulfur</keyword>
<sequence>MAIATESKTAEASNPLSGPLGPDREMIQRCIHCGLCTTSCPTFALLGNEMDSPRGRIYLMRMVVDGEMAVNATVLKHLDRCLDCRACETACPSGVKYGSLIEAAREGLEKVRERPLGVRLLRRFLFRWLLPNRALLAFAAAGTRLYQRTFLRPLLLGLGLIPEKLARLEPMMPEAPPLSSMLPLPSEIPAIGEERTRVAFFGGCLQSALFGDVNRAAVRALAANGARVSIPAAQTCCGALQAHAGDRETARLLARQNLEAIDPSQFDAIVLAVSGCGAMLHEYGALLARDPAFARRARAFSEKVMDVTVFLSRIQLRKAPHPEPQRVAYHHPCHLYHAMKVRQEPLKVLEAVGNVETVPLKESDWCCGSAGSYNLTQTELSMRLLDRKMGHVEASGAPVVCTGNPGCQIQITYGARERGMDLRVVHPVVLLDEAYRAAGFYEGAALP</sequence>
<evidence type="ECO:0000259" key="8">
    <source>
        <dbReference type="PROSITE" id="PS51379"/>
    </source>
</evidence>
<dbReference type="InterPro" id="IPR017900">
    <property type="entry name" value="4Fe4S_Fe_S_CS"/>
</dbReference>
<keyword evidence="2 6" id="KW-0479">Metal-binding</keyword>
<feature type="domain" description="4Fe-4S ferredoxin-type" evidence="8">
    <location>
        <begin position="20"/>
        <end position="50"/>
    </location>
</feature>
<comment type="caution">
    <text evidence="9">The sequence shown here is derived from an EMBL/GenBank/DDBJ whole genome shotgun (WGS) entry which is preliminary data.</text>
</comment>
<keyword evidence="3" id="KW-0677">Repeat</keyword>
<dbReference type="PANTHER" id="PTHR32479">
    <property type="entry name" value="GLYCOLATE OXIDASE IRON-SULFUR SUBUNIT"/>
    <property type="match status" value="1"/>
</dbReference>
<comment type="catalytic activity">
    <reaction evidence="6">
        <text>(R)-lactate + A = pyruvate + AH2</text>
        <dbReference type="Rhea" id="RHEA:15089"/>
        <dbReference type="ChEBI" id="CHEBI:13193"/>
        <dbReference type="ChEBI" id="CHEBI:15361"/>
        <dbReference type="ChEBI" id="CHEBI:16004"/>
        <dbReference type="ChEBI" id="CHEBI:17499"/>
    </reaction>
</comment>
<dbReference type="Gene3D" id="1.10.1060.10">
    <property type="entry name" value="Alpha-helical ferredoxin"/>
    <property type="match status" value="1"/>
</dbReference>